<dbReference type="AlphaFoldDB" id="A0A1F6M4X5"/>
<evidence type="ECO:0000313" key="2">
    <source>
        <dbReference type="Proteomes" id="UP000178742"/>
    </source>
</evidence>
<dbReference type="EMBL" id="MFPX01000013">
    <property type="protein sequence ID" value="OGH66655.1"/>
    <property type="molecule type" value="Genomic_DNA"/>
</dbReference>
<proteinExistence type="predicted"/>
<dbReference type="Proteomes" id="UP000178742">
    <property type="component" value="Unassembled WGS sequence"/>
</dbReference>
<protein>
    <submittedName>
        <fullName evidence="1">Uncharacterized protein</fullName>
    </submittedName>
</protein>
<evidence type="ECO:0000313" key="1">
    <source>
        <dbReference type="EMBL" id="OGH66655.1"/>
    </source>
</evidence>
<reference evidence="1 2" key="1">
    <citation type="journal article" date="2016" name="Nat. Commun.">
        <title>Thousands of microbial genomes shed light on interconnected biogeochemical processes in an aquifer system.</title>
        <authorList>
            <person name="Anantharaman K."/>
            <person name="Brown C.T."/>
            <person name="Hug L.A."/>
            <person name="Sharon I."/>
            <person name="Castelle C.J."/>
            <person name="Probst A.J."/>
            <person name="Thomas B.C."/>
            <person name="Singh A."/>
            <person name="Wilkins M.J."/>
            <person name="Karaoz U."/>
            <person name="Brodie E.L."/>
            <person name="Williams K.H."/>
            <person name="Hubbard S.S."/>
            <person name="Banfield J.F."/>
        </authorList>
    </citation>
    <scope>NUCLEOTIDE SEQUENCE [LARGE SCALE GENOMIC DNA]</scope>
</reference>
<dbReference type="STRING" id="1798676.A3B90_01145"/>
<name>A0A1F6M4X5_9BACT</name>
<sequence length="60" mass="6991">MEVLLCHLCIQIECEIHNILTVAKLYPHVKFLFFYWLTGSFFLGKIHSDPCTGRNSFSTK</sequence>
<gene>
    <name evidence="1" type="ORF">A3B90_01145</name>
</gene>
<organism evidence="1 2">
    <name type="scientific">Candidatus Magasanikbacteria bacterium RIFCSPHIGHO2_02_FULL_41_13</name>
    <dbReference type="NCBI Taxonomy" id="1798676"/>
    <lineage>
        <taxon>Bacteria</taxon>
        <taxon>Candidatus Magasanikiibacteriota</taxon>
    </lineage>
</organism>
<accession>A0A1F6M4X5</accession>
<comment type="caution">
    <text evidence="1">The sequence shown here is derived from an EMBL/GenBank/DDBJ whole genome shotgun (WGS) entry which is preliminary data.</text>
</comment>